<dbReference type="Gene3D" id="1.10.287.130">
    <property type="match status" value="1"/>
</dbReference>
<dbReference type="PANTHER" id="PTHR42878">
    <property type="entry name" value="TWO-COMPONENT HISTIDINE KINASE"/>
    <property type="match status" value="1"/>
</dbReference>
<dbReference type="InterPro" id="IPR035965">
    <property type="entry name" value="PAS-like_dom_sf"/>
</dbReference>
<dbReference type="Proteomes" id="UP000326912">
    <property type="component" value="Unassembled WGS sequence"/>
</dbReference>
<keyword evidence="8" id="KW-0812">Transmembrane</keyword>
<dbReference type="GO" id="GO:0000156">
    <property type="term" value="F:phosphorelay response regulator activity"/>
    <property type="evidence" value="ECO:0007669"/>
    <property type="project" value="TreeGrafter"/>
</dbReference>
<organism evidence="18 19">
    <name type="scientific">Dictyobacter vulcani</name>
    <dbReference type="NCBI Taxonomy" id="2607529"/>
    <lineage>
        <taxon>Bacteria</taxon>
        <taxon>Bacillati</taxon>
        <taxon>Chloroflexota</taxon>
        <taxon>Ktedonobacteria</taxon>
        <taxon>Ktedonobacterales</taxon>
        <taxon>Dictyobacteraceae</taxon>
        <taxon>Dictyobacter</taxon>
    </lineage>
</organism>
<dbReference type="GO" id="GO:0005524">
    <property type="term" value="F:ATP binding"/>
    <property type="evidence" value="ECO:0007669"/>
    <property type="project" value="UniProtKB-KW"/>
</dbReference>
<dbReference type="InterPro" id="IPR000014">
    <property type="entry name" value="PAS"/>
</dbReference>
<dbReference type="InterPro" id="IPR003661">
    <property type="entry name" value="HisK_dim/P_dom"/>
</dbReference>
<dbReference type="PRINTS" id="PR00344">
    <property type="entry name" value="BCTRLSENSOR"/>
</dbReference>
<keyword evidence="12" id="KW-1133">Transmembrane helix</keyword>
<evidence type="ECO:0000256" key="13">
    <source>
        <dbReference type="ARBA" id="ARBA00023012"/>
    </source>
</evidence>
<dbReference type="Gene3D" id="3.30.565.10">
    <property type="entry name" value="Histidine kinase-like ATPase, C-terminal domain"/>
    <property type="match status" value="1"/>
</dbReference>
<feature type="domain" description="Histidine kinase" evidence="15">
    <location>
        <begin position="405"/>
        <end position="617"/>
    </location>
</feature>
<evidence type="ECO:0000256" key="12">
    <source>
        <dbReference type="ARBA" id="ARBA00022989"/>
    </source>
</evidence>
<keyword evidence="14" id="KW-0472">Membrane</keyword>
<dbReference type="SUPFAM" id="SSF47384">
    <property type="entry name" value="Homodimeric domain of signal transducing histidine kinase"/>
    <property type="match status" value="1"/>
</dbReference>
<name>A0A5J4KW51_9CHLR</name>
<protein>
    <recommendedName>
        <fullName evidence="4">histidine kinase</fullName>
        <ecNumber evidence="4">2.7.13.3</ecNumber>
    </recommendedName>
</protein>
<keyword evidence="10" id="KW-0418">Kinase</keyword>
<evidence type="ECO:0000256" key="14">
    <source>
        <dbReference type="ARBA" id="ARBA00023136"/>
    </source>
</evidence>
<dbReference type="EMBL" id="BKZW01000002">
    <property type="protein sequence ID" value="GER90750.1"/>
    <property type="molecule type" value="Genomic_DNA"/>
</dbReference>
<comment type="catalytic activity">
    <reaction evidence="1">
        <text>ATP + protein L-histidine = ADP + protein N-phospho-L-histidine.</text>
        <dbReference type="EC" id="2.7.13.3"/>
    </reaction>
</comment>
<dbReference type="InterPro" id="IPR013656">
    <property type="entry name" value="PAS_4"/>
</dbReference>
<reference evidence="18 19" key="1">
    <citation type="submission" date="2019-10" db="EMBL/GenBank/DDBJ databases">
        <title>Dictyobacter vulcani sp. nov., within the class Ktedonobacteria, isolated from soil of volcanic Mt. Zao.</title>
        <authorList>
            <person name="Zheng Y."/>
            <person name="Wang C.M."/>
            <person name="Sakai Y."/>
            <person name="Abe K."/>
            <person name="Yokota A."/>
            <person name="Yabe S."/>
        </authorList>
    </citation>
    <scope>NUCLEOTIDE SEQUENCE [LARGE SCALE GENOMIC DNA]</scope>
    <source>
        <strain evidence="18 19">W12</strain>
    </source>
</reference>
<dbReference type="InterPro" id="IPR004358">
    <property type="entry name" value="Sig_transdc_His_kin-like_C"/>
</dbReference>
<dbReference type="SMART" id="SM00091">
    <property type="entry name" value="PAS"/>
    <property type="match status" value="3"/>
</dbReference>
<dbReference type="InterPro" id="IPR005467">
    <property type="entry name" value="His_kinase_dom"/>
</dbReference>
<dbReference type="NCBIfam" id="TIGR00229">
    <property type="entry name" value="sensory_box"/>
    <property type="match status" value="2"/>
</dbReference>
<sequence length="617" mass="70100">MSDSLFDQIIDSLEDYAIFTLDTEGKIHSWNANAEHMFGYAENDSIGKSVAMLFWLEDGSEKTLEEDLLLVAQNGREKSARWYRRKDGEKFWARDFLFPLTDEEGNVRGFTRGVRDLTEKRRYEEEQKALRKELATEKRKLVDVFERAPAFMAILRGKDHVFEMVNTAYYQLVGHRDIIGKSVREAIPEVSDQGYIELLNSVLATGKPFIGTEMKIGLQRIPDGIVEERYLNFVYEPLKDTKNKHIGIVAHGYDVTDQVFARHKVEQLALQVEQQARTFDVTLTALKDFVYTFDTAGRFTYANSSLLQLLGLTLDKIVGKTFHELPYPEELATILHTQIKQVVLTGKVVIDETSYTSPGGIDGYYEYIFVPVFDNDKKVILVAGSTRDITTRKQLESQKDDFMGIVSHELKTPVTSIKAFTQVLQKRFAKAGDERSALLLGKMDAQINKLTSLIGDLLDVTKIEGGQLQFNEDFFHFDELVNDAIEEIQRTTNKHTIEKQGTTQKIIYGDKDRIEQVMINLLSNAIKYSPRADTIIVKSSVEDDQVTFSVQDFGVGIPKERQQQVFERFYRVSGNETIPGIGLGLYISAEIMKRQRGTIGVVSEPGEGSTFFFSLPV</sequence>
<dbReference type="CDD" id="cd00082">
    <property type="entry name" value="HisKA"/>
    <property type="match status" value="1"/>
</dbReference>
<evidence type="ECO:0000256" key="3">
    <source>
        <dbReference type="ARBA" id="ARBA00004236"/>
    </source>
</evidence>
<keyword evidence="19" id="KW-1185">Reference proteome</keyword>
<dbReference type="GO" id="GO:0005886">
    <property type="term" value="C:plasma membrane"/>
    <property type="evidence" value="ECO:0007669"/>
    <property type="project" value="UniProtKB-SubCell"/>
</dbReference>
<dbReference type="Pfam" id="PF08448">
    <property type="entry name" value="PAS_4"/>
    <property type="match status" value="2"/>
</dbReference>
<dbReference type="Pfam" id="PF00989">
    <property type="entry name" value="PAS"/>
    <property type="match status" value="1"/>
</dbReference>
<evidence type="ECO:0000256" key="2">
    <source>
        <dbReference type="ARBA" id="ARBA00004141"/>
    </source>
</evidence>
<keyword evidence="9" id="KW-0547">Nucleotide-binding</keyword>
<evidence type="ECO:0000256" key="10">
    <source>
        <dbReference type="ARBA" id="ARBA00022777"/>
    </source>
</evidence>
<proteinExistence type="predicted"/>
<dbReference type="InterPro" id="IPR036097">
    <property type="entry name" value="HisK_dim/P_sf"/>
</dbReference>
<dbReference type="FunFam" id="3.30.565.10:FF:000023">
    <property type="entry name" value="PAS domain-containing sensor histidine kinase"/>
    <property type="match status" value="1"/>
</dbReference>
<dbReference type="PROSITE" id="PS50112">
    <property type="entry name" value="PAS"/>
    <property type="match status" value="2"/>
</dbReference>
<evidence type="ECO:0000313" key="19">
    <source>
        <dbReference type="Proteomes" id="UP000326912"/>
    </source>
</evidence>
<dbReference type="SUPFAM" id="SSF55874">
    <property type="entry name" value="ATPase domain of HSP90 chaperone/DNA topoisomerase II/histidine kinase"/>
    <property type="match status" value="1"/>
</dbReference>
<dbReference type="GO" id="GO:0000155">
    <property type="term" value="F:phosphorelay sensor kinase activity"/>
    <property type="evidence" value="ECO:0007669"/>
    <property type="project" value="InterPro"/>
</dbReference>
<dbReference type="CDD" id="cd00075">
    <property type="entry name" value="HATPase"/>
    <property type="match status" value="1"/>
</dbReference>
<evidence type="ECO:0000256" key="4">
    <source>
        <dbReference type="ARBA" id="ARBA00012438"/>
    </source>
</evidence>
<dbReference type="InterPro" id="IPR003594">
    <property type="entry name" value="HATPase_dom"/>
</dbReference>
<evidence type="ECO:0000259" key="16">
    <source>
        <dbReference type="PROSITE" id="PS50112"/>
    </source>
</evidence>
<keyword evidence="6" id="KW-0597">Phosphoprotein</keyword>
<dbReference type="GO" id="GO:0006355">
    <property type="term" value="P:regulation of DNA-templated transcription"/>
    <property type="evidence" value="ECO:0007669"/>
    <property type="project" value="InterPro"/>
</dbReference>
<dbReference type="Pfam" id="PF02518">
    <property type="entry name" value="HATPase_c"/>
    <property type="match status" value="1"/>
</dbReference>
<comment type="subcellular location">
    <subcellularLocation>
        <location evidence="3">Cell membrane</location>
    </subcellularLocation>
    <subcellularLocation>
        <location evidence="2">Membrane</location>
        <topology evidence="2">Multi-pass membrane protein</topology>
    </subcellularLocation>
</comment>
<dbReference type="PANTHER" id="PTHR42878:SF7">
    <property type="entry name" value="SENSOR HISTIDINE KINASE GLRK"/>
    <property type="match status" value="1"/>
</dbReference>
<keyword evidence="7" id="KW-0808">Transferase</keyword>
<accession>A0A5J4KW51</accession>
<dbReference type="InterPro" id="IPR000700">
    <property type="entry name" value="PAS-assoc_C"/>
</dbReference>
<dbReference type="SUPFAM" id="SSF55785">
    <property type="entry name" value="PYP-like sensor domain (PAS domain)"/>
    <property type="match status" value="3"/>
</dbReference>
<dbReference type="SMART" id="SM00086">
    <property type="entry name" value="PAC"/>
    <property type="match status" value="2"/>
</dbReference>
<evidence type="ECO:0000256" key="5">
    <source>
        <dbReference type="ARBA" id="ARBA00022475"/>
    </source>
</evidence>
<dbReference type="InterPro" id="IPR001610">
    <property type="entry name" value="PAC"/>
</dbReference>
<comment type="caution">
    <text evidence="18">The sequence shown here is derived from an EMBL/GenBank/DDBJ whole genome shotgun (WGS) entry which is preliminary data.</text>
</comment>
<dbReference type="InterPro" id="IPR013767">
    <property type="entry name" value="PAS_fold"/>
</dbReference>
<evidence type="ECO:0000256" key="11">
    <source>
        <dbReference type="ARBA" id="ARBA00022840"/>
    </source>
</evidence>
<evidence type="ECO:0000256" key="8">
    <source>
        <dbReference type="ARBA" id="ARBA00022692"/>
    </source>
</evidence>
<dbReference type="AlphaFoldDB" id="A0A5J4KW51"/>
<gene>
    <name evidence="18" type="ORF">KDW_49120</name>
</gene>
<keyword evidence="5" id="KW-1003">Cell membrane</keyword>
<keyword evidence="11" id="KW-0067">ATP-binding</keyword>
<dbReference type="PROSITE" id="PS50109">
    <property type="entry name" value="HIS_KIN"/>
    <property type="match status" value="1"/>
</dbReference>
<evidence type="ECO:0000259" key="15">
    <source>
        <dbReference type="PROSITE" id="PS50109"/>
    </source>
</evidence>
<dbReference type="SMART" id="SM00388">
    <property type="entry name" value="HisKA"/>
    <property type="match status" value="1"/>
</dbReference>
<evidence type="ECO:0000256" key="6">
    <source>
        <dbReference type="ARBA" id="ARBA00022553"/>
    </source>
</evidence>
<feature type="domain" description="PAS" evidence="16">
    <location>
        <begin position="275"/>
        <end position="346"/>
    </location>
</feature>
<dbReference type="InterPro" id="IPR036890">
    <property type="entry name" value="HATPase_C_sf"/>
</dbReference>
<feature type="domain" description="PAS" evidence="16">
    <location>
        <begin position="2"/>
        <end position="75"/>
    </location>
</feature>
<dbReference type="GO" id="GO:0007234">
    <property type="term" value="P:osmosensory signaling via phosphorelay pathway"/>
    <property type="evidence" value="ECO:0007669"/>
    <property type="project" value="TreeGrafter"/>
</dbReference>
<dbReference type="Pfam" id="PF00512">
    <property type="entry name" value="HisKA"/>
    <property type="match status" value="1"/>
</dbReference>
<evidence type="ECO:0000256" key="1">
    <source>
        <dbReference type="ARBA" id="ARBA00000085"/>
    </source>
</evidence>
<evidence type="ECO:0000313" key="18">
    <source>
        <dbReference type="EMBL" id="GER90750.1"/>
    </source>
</evidence>
<dbReference type="InterPro" id="IPR050351">
    <property type="entry name" value="BphY/WalK/GraS-like"/>
</dbReference>
<evidence type="ECO:0000259" key="17">
    <source>
        <dbReference type="PROSITE" id="PS50113"/>
    </source>
</evidence>
<dbReference type="PROSITE" id="PS50113">
    <property type="entry name" value="PAC"/>
    <property type="match status" value="1"/>
</dbReference>
<dbReference type="SMART" id="SM00387">
    <property type="entry name" value="HATPase_c"/>
    <property type="match status" value="1"/>
</dbReference>
<dbReference type="CDD" id="cd00130">
    <property type="entry name" value="PAS"/>
    <property type="match status" value="2"/>
</dbReference>
<evidence type="ECO:0000256" key="7">
    <source>
        <dbReference type="ARBA" id="ARBA00022679"/>
    </source>
</evidence>
<dbReference type="RefSeq" id="WP_162005565.1">
    <property type="nucleotide sequence ID" value="NZ_BKZW01000002.1"/>
</dbReference>
<feature type="domain" description="PAC" evidence="17">
    <location>
        <begin position="76"/>
        <end position="129"/>
    </location>
</feature>
<dbReference type="Gene3D" id="3.30.450.20">
    <property type="entry name" value="PAS domain"/>
    <property type="match status" value="3"/>
</dbReference>
<keyword evidence="13" id="KW-0902">Two-component regulatory system</keyword>
<dbReference type="EC" id="2.7.13.3" evidence="4"/>
<dbReference type="GO" id="GO:0030295">
    <property type="term" value="F:protein kinase activator activity"/>
    <property type="evidence" value="ECO:0007669"/>
    <property type="project" value="TreeGrafter"/>
</dbReference>
<evidence type="ECO:0000256" key="9">
    <source>
        <dbReference type="ARBA" id="ARBA00022741"/>
    </source>
</evidence>